<evidence type="ECO:0000259" key="9">
    <source>
        <dbReference type="PROSITE" id="PS50023"/>
    </source>
</evidence>
<comment type="subcellular location">
    <subcellularLocation>
        <location evidence="1">Nucleus</location>
    </subcellularLocation>
</comment>
<evidence type="ECO:0000256" key="1">
    <source>
        <dbReference type="ARBA" id="ARBA00004123"/>
    </source>
</evidence>
<dbReference type="Proteomes" id="UP001209878">
    <property type="component" value="Unassembled WGS sequence"/>
</dbReference>
<organism evidence="10 11">
    <name type="scientific">Ridgeia piscesae</name>
    <name type="common">Tubeworm</name>
    <dbReference type="NCBI Taxonomy" id="27915"/>
    <lineage>
        <taxon>Eukaryota</taxon>
        <taxon>Metazoa</taxon>
        <taxon>Spiralia</taxon>
        <taxon>Lophotrochozoa</taxon>
        <taxon>Annelida</taxon>
        <taxon>Polychaeta</taxon>
        <taxon>Sedentaria</taxon>
        <taxon>Canalipalpata</taxon>
        <taxon>Sabellida</taxon>
        <taxon>Siboglinidae</taxon>
        <taxon>Ridgeia</taxon>
    </lineage>
</organism>
<keyword evidence="3" id="KW-0677">Repeat</keyword>
<dbReference type="Gene3D" id="2.10.110.10">
    <property type="entry name" value="Cysteine Rich Protein"/>
    <property type="match status" value="5"/>
</dbReference>
<dbReference type="SUPFAM" id="SSF57716">
    <property type="entry name" value="Glucocorticoid receptor-like (DNA-binding domain)"/>
    <property type="match status" value="10"/>
</dbReference>
<keyword evidence="5 7" id="KW-0440">LIM domain</keyword>
<comment type="caution">
    <text evidence="10">The sequence shown here is derived from an EMBL/GenBank/DDBJ whole genome shotgun (WGS) entry which is preliminary data.</text>
</comment>
<feature type="region of interest" description="Disordered" evidence="8">
    <location>
        <begin position="313"/>
        <end position="345"/>
    </location>
</feature>
<dbReference type="PANTHER" id="PTHR24215:SF35">
    <property type="entry name" value="MUSCLE LIM PROTEIN MLP84B"/>
    <property type="match status" value="1"/>
</dbReference>
<protein>
    <recommendedName>
        <fullName evidence="9">LIM zinc-binding domain-containing protein</fullName>
    </recommendedName>
</protein>
<dbReference type="GO" id="GO:0060537">
    <property type="term" value="P:muscle tissue development"/>
    <property type="evidence" value="ECO:0007669"/>
    <property type="project" value="TreeGrafter"/>
</dbReference>
<evidence type="ECO:0000256" key="8">
    <source>
        <dbReference type="SAM" id="MobiDB-lite"/>
    </source>
</evidence>
<name>A0AAD9NEN7_RIDPI</name>
<keyword evidence="11" id="KW-1185">Reference proteome</keyword>
<reference evidence="10" key="1">
    <citation type="journal article" date="2023" name="Mol. Biol. Evol.">
        <title>Third-Generation Sequencing Reveals the Adaptive Role of the Epigenome in Three Deep-Sea Polychaetes.</title>
        <authorList>
            <person name="Perez M."/>
            <person name="Aroh O."/>
            <person name="Sun Y."/>
            <person name="Lan Y."/>
            <person name="Juniper S.K."/>
            <person name="Young C.R."/>
            <person name="Angers B."/>
            <person name="Qian P.Y."/>
        </authorList>
    </citation>
    <scope>NUCLEOTIDE SEQUENCE</scope>
    <source>
        <strain evidence="10">R07B-5</strain>
    </source>
</reference>
<evidence type="ECO:0000256" key="3">
    <source>
        <dbReference type="ARBA" id="ARBA00022737"/>
    </source>
</evidence>
<dbReference type="GO" id="GO:0045214">
    <property type="term" value="P:sarcomere organization"/>
    <property type="evidence" value="ECO:0007669"/>
    <property type="project" value="TreeGrafter"/>
</dbReference>
<feature type="domain" description="LIM zinc-binding" evidence="9">
    <location>
        <begin position="13"/>
        <end position="73"/>
    </location>
</feature>
<accession>A0AAD9NEN7</accession>
<dbReference type="CDD" id="cd09326">
    <property type="entry name" value="LIM_CRP_like"/>
    <property type="match status" value="5"/>
</dbReference>
<feature type="domain" description="LIM zinc-binding" evidence="9">
    <location>
        <begin position="474"/>
        <end position="534"/>
    </location>
</feature>
<dbReference type="EMBL" id="JAODUO010001285">
    <property type="protein sequence ID" value="KAK2167230.1"/>
    <property type="molecule type" value="Genomic_DNA"/>
</dbReference>
<dbReference type="AlphaFoldDB" id="A0AAD9NEN7"/>
<evidence type="ECO:0000313" key="11">
    <source>
        <dbReference type="Proteomes" id="UP001209878"/>
    </source>
</evidence>
<dbReference type="SMART" id="SM00132">
    <property type="entry name" value="LIM"/>
    <property type="match status" value="5"/>
</dbReference>
<dbReference type="PANTHER" id="PTHR24215">
    <property type="entry name" value="RHO-GTPASE-ACTIVATING PROTEIN LRG1"/>
    <property type="match status" value="1"/>
</dbReference>
<feature type="compositionally biased region" description="Basic and acidic residues" evidence="8">
    <location>
        <begin position="319"/>
        <end position="345"/>
    </location>
</feature>
<feature type="compositionally biased region" description="Low complexity" evidence="8">
    <location>
        <begin position="99"/>
        <end position="115"/>
    </location>
</feature>
<sequence>MVRSEHVDKADPECCPRCGKRVYFAEQMLSLGRKWHKMCFTCSQCKKKVDSQSAADHEGELYCKSCYGRQFGPRGYGFAGGAGTMMAGDATDAQRRSSDAGSDSGSRHSSMSSQASREEYVNTEDQECCPRCGKRVYFAEQILSLGRKWHKPCFRCTTCEKKLDSQSATDHQGEMFCRACHSRQFGLKGYGYAAGAGTMLSMDSGHPRRGDRESSSSSGDDRRVLSQSSREEYVNTEDQECCPRCGKRVYFAEQVLSLSRKWHKPCFTCAACNKKVDSQSAADHQGELYCRACHSRQFGLRGYGYAAGAGTMLSMDSGPPRRGDRESSSSSGDDRRVLSQSSREEYVNTEDQECCPRCGKRVYFAEQVLGIGRKFHKSCFTCGACGKKVDSQSSADHQGELYCKSCHGRKFGPKGYGFAGGAGTMLSMESDDPYSVCRENVPHIAEAHVAPTNQMRQLSVNDEEDGAVPQGVEGGCPRCGGPVYLAEERVAAGNSYHVRCFTCFLCNHKLDSNNLTENNGEIYCKSCYGKKFAPRGYGFGTGAGVLQTDT</sequence>
<evidence type="ECO:0000256" key="7">
    <source>
        <dbReference type="PROSITE-ProRule" id="PRU00125"/>
    </source>
</evidence>
<dbReference type="FunFam" id="2.10.110.10:FF:000001">
    <property type="entry name" value="Cysteine and glycine-rich protein 1"/>
    <property type="match status" value="5"/>
</dbReference>
<feature type="domain" description="LIM zinc-binding" evidence="9">
    <location>
        <begin position="240"/>
        <end position="300"/>
    </location>
</feature>
<dbReference type="PROSITE" id="PS50023">
    <property type="entry name" value="LIM_DOMAIN_2"/>
    <property type="match status" value="5"/>
</dbReference>
<gene>
    <name evidence="10" type="ORF">NP493_1285g00036</name>
</gene>
<proteinExistence type="predicted"/>
<dbReference type="GO" id="GO:0046872">
    <property type="term" value="F:metal ion binding"/>
    <property type="evidence" value="ECO:0007669"/>
    <property type="project" value="UniProtKB-KW"/>
</dbReference>
<evidence type="ECO:0000256" key="4">
    <source>
        <dbReference type="ARBA" id="ARBA00022833"/>
    </source>
</evidence>
<evidence type="ECO:0000313" key="10">
    <source>
        <dbReference type="EMBL" id="KAK2167230.1"/>
    </source>
</evidence>
<evidence type="ECO:0000256" key="5">
    <source>
        <dbReference type="ARBA" id="ARBA00023038"/>
    </source>
</evidence>
<keyword evidence="4 7" id="KW-0862">Zinc</keyword>
<dbReference type="PROSITE" id="PS00478">
    <property type="entry name" value="LIM_DOMAIN_1"/>
    <property type="match status" value="5"/>
</dbReference>
<evidence type="ECO:0000256" key="2">
    <source>
        <dbReference type="ARBA" id="ARBA00022723"/>
    </source>
</evidence>
<keyword evidence="2 7" id="KW-0479">Metal-binding</keyword>
<dbReference type="Pfam" id="PF00412">
    <property type="entry name" value="LIM"/>
    <property type="match status" value="5"/>
</dbReference>
<dbReference type="InterPro" id="IPR001781">
    <property type="entry name" value="Znf_LIM"/>
</dbReference>
<dbReference type="GO" id="GO:0042805">
    <property type="term" value="F:actinin binding"/>
    <property type="evidence" value="ECO:0007669"/>
    <property type="project" value="TreeGrafter"/>
</dbReference>
<feature type="region of interest" description="Disordered" evidence="8">
    <location>
        <begin position="201"/>
        <end position="232"/>
    </location>
</feature>
<dbReference type="GO" id="GO:0005634">
    <property type="term" value="C:nucleus"/>
    <property type="evidence" value="ECO:0007669"/>
    <property type="project" value="UniProtKB-SubCell"/>
</dbReference>
<feature type="domain" description="LIM zinc-binding" evidence="9">
    <location>
        <begin position="353"/>
        <end position="413"/>
    </location>
</feature>
<feature type="domain" description="LIM zinc-binding" evidence="9">
    <location>
        <begin position="127"/>
        <end position="187"/>
    </location>
</feature>
<dbReference type="GO" id="GO:0008307">
    <property type="term" value="F:structural constituent of muscle"/>
    <property type="evidence" value="ECO:0007669"/>
    <property type="project" value="TreeGrafter"/>
</dbReference>
<dbReference type="GO" id="GO:0030018">
    <property type="term" value="C:Z disc"/>
    <property type="evidence" value="ECO:0007669"/>
    <property type="project" value="TreeGrafter"/>
</dbReference>
<keyword evidence="6" id="KW-0539">Nucleus</keyword>
<feature type="compositionally biased region" description="Basic and acidic residues" evidence="8">
    <location>
        <begin position="205"/>
        <end position="232"/>
    </location>
</feature>
<feature type="region of interest" description="Disordered" evidence="8">
    <location>
        <begin position="90"/>
        <end position="119"/>
    </location>
</feature>
<evidence type="ECO:0000256" key="6">
    <source>
        <dbReference type="ARBA" id="ARBA00023242"/>
    </source>
</evidence>